<dbReference type="EMBL" id="ANAH02000021">
    <property type="protein sequence ID" value="EPX58914.1"/>
    <property type="molecule type" value="Genomic_DNA"/>
</dbReference>
<dbReference type="Proteomes" id="UP000011682">
    <property type="component" value="Unassembled WGS sequence"/>
</dbReference>
<keyword evidence="2" id="KW-1185">Reference proteome</keyword>
<gene>
    <name evidence="1" type="ORF">D187_003629</name>
</gene>
<name>S9QC49_CYSF2</name>
<protein>
    <submittedName>
        <fullName evidence="1">Uncharacterized protein</fullName>
    </submittedName>
</protein>
<evidence type="ECO:0000313" key="1">
    <source>
        <dbReference type="EMBL" id="EPX58914.1"/>
    </source>
</evidence>
<comment type="caution">
    <text evidence="1">The sequence shown here is derived from an EMBL/GenBank/DDBJ whole genome shotgun (WGS) entry which is preliminary data.</text>
</comment>
<organism evidence="1 2">
    <name type="scientific">Cystobacter fuscus (strain ATCC 25194 / DSM 2262 / NBRC 100088 / M29)</name>
    <dbReference type="NCBI Taxonomy" id="1242864"/>
    <lineage>
        <taxon>Bacteria</taxon>
        <taxon>Pseudomonadati</taxon>
        <taxon>Myxococcota</taxon>
        <taxon>Myxococcia</taxon>
        <taxon>Myxococcales</taxon>
        <taxon>Cystobacterineae</taxon>
        <taxon>Archangiaceae</taxon>
        <taxon>Cystobacter</taxon>
    </lineage>
</organism>
<dbReference type="AlphaFoldDB" id="S9QC49"/>
<dbReference type="OrthoDB" id="5514712at2"/>
<reference evidence="1" key="1">
    <citation type="submission" date="2013-05" db="EMBL/GenBank/DDBJ databases">
        <title>Genome assembly of Cystobacter fuscus DSM 2262.</title>
        <authorList>
            <person name="Sharma G."/>
            <person name="Khatri I."/>
            <person name="Kaur C."/>
            <person name="Mayilraj S."/>
            <person name="Subramanian S."/>
        </authorList>
    </citation>
    <scope>NUCLEOTIDE SEQUENCE [LARGE SCALE GENOMIC DNA]</scope>
    <source>
        <strain evidence="1">DSM 2262</strain>
    </source>
</reference>
<sequence length="62" mass="6877">MIQRITCYTLNEKEHLPGDRLAEYLVVKGLKGFESNDGTVNTRTKNANEKARAIADAGLQGR</sequence>
<evidence type="ECO:0000313" key="2">
    <source>
        <dbReference type="Proteomes" id="UP000011682"/>
    </source>
</evidence>
<proteinExistence type="predicted"/>
<dbReference type="RefSeq" id="WP_002631587.1">
    <property type="nucleotide sequence ID" value="NZ_ANAH02000021.1"/>
</dbReference>
<accession>S9QC49</accession>